<dbReference type="InterPro" id="IPR025110">
    <property type="entry name" value="AMP-bd_C"/>
</dbReference>
<feature type="domain" description="AMP-binding enzyme C-terminal" evidence="2">
    <location>
        <begin position="408"/>
        <end position="481"/>
    </location>
</feature>
<dbReference type="PANTHER" id="PTHR43767:SF1">
    <property type="entry name" value="NONRIBOSOMAL PEPTIDE SYNTHASE PES1 (EUROFUNG)-RELATED"/>
    <property type="match status" value="1"/>
</dbReference>
<name>A0A0C6P5E6_BORBO</name>
<dbReference type="Pfam" id="PF13193">
    <property type="entry name" value="AMP-binding_C"/>
    <property type="match status" value="1"/>
</dbReference>
<dbReference type="Gene3D" id="3.30.300.30">
    <property type="match status" value="1"/>
</dbReference>
<dbReference type="InterPro" id="IPR042099">
    <property type="entry name" value="ANL_N_sf"/>
</dbReference>
<evidence type="ECO:0000259" key="2">
    <source>
        <dbReference type="Pfam" id="PF13193"/>
    </source>
</evidence>
<dbReference type="Gene3D" id="3.40.50.12780">
    <property type="entry name" value="N-terminal domain of ligase-like"/>
    <property type="match status" value="1"/>
</dbReference>
<dbReference type="Pfam" id="PF00501">
    <property type="entry name" value="AMP-binding"/>
    <property type="match status" value="1"/>
</dbReference>
<organism evidence="3 4">
    <name type="scientific">Bordetella bronchiseptica 253</name>
    <dbReference type="NCBI Taxonomy" id="568707"/>
    <lineage>
        <taxon>Bacteria</taxon>
        <taxon>Pseudomonadati</taxon>
        <taxon>Pseudomonadota</taxon>
        <taxon>Betaproteobacteria</taxon>
        <taxon>Burkholderiales</taxon>
        <taxon>Alcaligenaceae</taxon>
        <taxon>Bordetella</taxon>
    </lineage>
</organism>
<evidence type="ECO:0000313" key="3">
    <source>
        <dbReference type="EMBL" id="CCJ54695.1"/>
    </source>
</evidence>
<feature type="domain" description="AMP-dependent synthetase/ligase" evidence="1">
    <location>
        <begin position="10"/>
        <end position="348"/>
    </location>
</feature>
<evidence type="ECO:0000259" key="1">
    <source>
        <dbReference type="Pfam" id="PF00501"/>
    </source>
</evidence>
<dbReference type="OrthoDB" id="9766486at2"/>
<sequence>MITDRLYALAESQPNAIALVFETRQYRYRELADMVSAMAARLHRAGVRPGDHIALMCGNRPAFLACWFALGELGAVCVPLNTGLVGEGFCYSLAKSESRLLIVEPELLAPRRDTLAAMEGAPPVLEIDAAMDLPPAEPPARWAGPPCAAGDLNSILFTSGTTGLPKGVTLPHGAYVAASDDMVQSLALTRADRILVFLPLFHANPQMYAVASVLGCGATLVLLRNFSASRFFDEAVAHGATGFTYVGTVLSILDKHYPEPRRDHALRWCVGGGAPARVWEAVESRFGISVRELYGMTETGGWVSMNTPQRARFGSVGHARAGIELAVVDEAGAPVAIGAKGEIVARSERPHVFFSEYWRNPEATAGTLKQGWLHTGDRGYLDEDGFLYFDGRQKELIRRGGEMIAPTEVEQQLLKHEQVRDCAVVGVPDDIMGEEVHAYVVLQGEPDAGALQAFLKARLPAYMAPRYFSFVPAIPKTETQKIKRHLLADLPAQVVDLAVARR</sequence>
<accession>A0A0C6P5E6</accession>
<dbReference type="InterPro" id="IPR045851">
    <property type="entry name" value="AMP-bd_C_sf"/>
</dbReference>
<dbReference type="SUPFAM" id="SSF56801">
    <property type="entry name" value="Acetyl-CoA synthetase-like"/>
    <property type="match status" value="1"/>
</dbReference>
<dbReference type="KEGG" id="bbh:BN112_2778"/>
<gene>
    <name evidence="3" type="ORF">BN112_2778</name>
</gene>
<evidence type="ECO:0000313" key="4">
    <source>
        <dbReference type="Proteomes" id="UP000007564"/>
    </source>
</evidence>
<proteinExistence type="predicted"/>
<reference evidence="3 4" key="1">
    <citation type="journal article" date="2012" name="BMC Genomics">
        <title>Comparative genomics of the classical Bordetella subspecies: the evolution and exchange of virulence-associated diversity amongst closely related pathogens.</title>
        <authorList>
            <person name="Park J."/>
            <person name="Zhang Y."/>
            <person name="Buboltz A.M."/>
            <person name="Zhang X."/>
            <person name="Schuster S.C."/>
            <person name="Ahuja U."/>
            <person name="Liu M."/>
            <person name="Miller J.F."/>
            <person name="Sebaihia M."/>
            <person name="Bentley S.D."/>
            <person name="Parkhill J."/>
            <person name="Harvill E.T."/>
        </authorList>
    </citation>
    <scope>NUCLEOTIDE SEQUENCE [LARGE SCALE GENOMIC DNA]</scope>
    <source>
        <strain evidence="3 4">253</strain>
    </source>
</reference>
<protein>
    <submittedName>
        <fullName evidence="3">Putative acetyl-CoA synthetase</fullName>
    </submittedName>
</protein>
<dbReference type="AlphaFoldDB" id="A0A0C6P5E6"/>
<dbReference type="RefSeq" id="WP_015064569.1">
    <property type="nucleotide sequence ID" value="NC_019382.1"/>
</dbReference>
<dbReference type="Proteomes" id="UP000007564">
    <property type="component" value="Chromosome"/>
</dbReference>
<dbReference type="PANTHER" id="PTHR43767">
    <property type="entry name" value="LONG-CHAIN-FATTY-ACID--COA LIGASE"/>
    <property type="match status" value="1"/>
</dbReference>
<dbReference type="InterPro" id="IPR020845">
    <property type="entry name" value="AMP-binding_CS"/>
</dbReference>
<dbReference type="HOGENOM" id="CLU_000022_59_0_4"/>
<dbReference type="GO" id="GO:0016878">
    <property type="term" value="F:acid-thiol ligase activity"/>
    <property type="evidence" value="ECO:0007669"/>
    <property type="project" value="UniProtKB-ARBA"/>
</dbReference>
<dbReference type="EMBL" id="HE965806">
    <property type="protein sequence ID" value="CCJ54695.1"/>
    <property type="molecule type" value="Genomic_DNA"/>
</dbReference>
<dbReference type="InterPro" id="IPR050237">
    <property type="entry name" value="ATP-dep_AMP-bd_enzyme"/>
</dbReference>
<dbReference type="PROSITE" id="PS00455">
    <property type="entry name" value="AMP_BINDING"/>
    <property type="match status" value="1"/>
</dbReference>
<dbReference type="InterPro" id="IPR000873">
    <property type="entry name" value="AMP-dep_synth/lig_dom"/>
</dbReference>